<accession>A0A428SUT9</accession>
<dbReference type="AlphaFoldDB" id="A0A428SUT9"/>
<evidence type="ECO:0000259" key="2">
    <source>
        <dbReference type="Pfam" id="PF01693"/>
    </source>
</evidence>
<evidence type="ECO:0000256" key="1">
    <source>
        <dbReference type="SAM" id="MobiDB-lite"/>
    </source>
</evidence>
<feature type="compositionally biased region" description="Low complexity" evidence="1">
    <location>
        <begin position="124"/>
        <end position="137"/>
    </location>
</feature>
<dbReference type="Pfam" id="PF01693">
    <property type="entry name" value="Cauli_VI"/>
    <property type="match status" value="1"/>
</dbReference>
<organism evidence="3 4">
    <name type="scientific">Fusarium ambrosium</name>
    <dbReference type="NCBI Taxonomy" id="131363"/>
    <lineage>
        <taxon>Eukaryota</taxon>
        <taxon>Fungi</taxon>
        <taxon>Dikarya</taxon>
        <taxon>Ascomycota</taxon>
        <taxon>Pezizomycotina</taxon>
        <taxon>Sordariomycetes</taxon>
        <taxon>Hypocreomycetidae</taxon>
        <taxon>Hypocreales</taxon>
        <taxon>Nectriaceae</taxon>
        <taxon>Fusarium</taxon>
        <taxon>Fusarium solani species complex</taxon>
    </lineage>
</organism>
<feature type="region of interest" description="Disordered" evidence="1">
    <location>
        <begin position="123"/>
        <end position="158"/>
    </location>
</feature>
<dbReference type="EMBL" id="NIZV01000342">
    <property type="protein sequence ID" value="RSL93575.1"/>
    <property type="molecule type" value="Genomic_DNA"/>
</dbReference>
<keyword evidence="4" id="KW-1185">Reference proteome</keyword>
<proteinExistence type="predicted"/>
<evidence type="ECO:0000313" key="4">
    <source>
        <dbReference type="Proteomes" id="UP000288429"/>
    </source>
</evidence>
<dbReference type="InterPro" id="IPR009027">
    <property type="entry name" value="Ribosomal_bL9/RNase_H1_N"/>
</dbReference>
<dbReference type="InterPro" id="IPR037056">
    <property type="entry name" value="RNase_H1_N_sf"/>
</dbReference>
<dbReference type="Proteomes" id="UP000288429">
    <property type="component" value="Unassembled WGS sequence"/>
</dbReference>
<feature type="domain" description="Ribonuclease H1 N-terminal" evidence="2">
    <location>
        <begin position="29"/>
        <end position="71"/>
    </location>
</feature>
<reference evidence="3 4" key="1">
    <citation type="submission" date="2017-06" db="EMBL/GenBank/DDBJ databases">
        <title>Cmopartive genomic analysis of Ambrosia Fusariam Clade fungi.</title>
        <authorList>
            <person name="Stajich J.E."/>
            <person name="Carrillo J."/>
            <person name="Kijimoto T."/>
            <person name="Eskalen A."/>
            <person name="O'Donnell K."/>
            <person name="Kasson M."/>
        </authorList>
    </citation>
    <scope>NUCLEOTIDE SEQUENCE [LARGE SCALE GENOMIC DNA]</scope>
    <source>
        <strain evidence="3 4">NRRL 20438</strain>
    </source>
</reference>
<feature type="region of interest" description="Disordered" evidence="1">
    <location>
        <begin position="1"/>
        <end position="24"/>
    </location>
</feature>
<sequence length="210" mass="22747">MTAERRSPRVGATGNRRRRFAHEPADRRWYGVRAGHQTGPIQGWQNCLRSTRGYEDAEFQRCLDRQDAQRWCDEGSNSRPTTPLRRTSRLSSPTGLFSNEASSSSIPASSSFGSGGLFSNETNSFSPSIGSSPNSGGSSSGGSSSGGSSSGRTGSPDLRVLDDRLRSERNINILQGLLRNLHIGETVSITRGEGDLDFMYTIGSNPRSLE</sequence>
<name>A0A428SUT9_9HYPO</name>
<feature type="region of interest" description="Disordered" evidence="1">
    <location>
        <begin position="69"/>
        <end position="111"/>
    </location>
</feature>
<feature type="compositionally biased region" description="Low complexity" evidence="1">
    <location>
        <begin position="102"/>
        <end position="111"/>
    </location>
</feature>
<comment type="caution">
    <text evidence="3">The sequence shown here is derived from an EMBL/GenBank/DDBJ whole genome shotgun (WGS) entry which is preliminary data.</text>
</comment>
<protein>
    <recommendedName>
        <fullName evidence="2">Ribonuclease H1 N-terminal domain-containing protein</fullName>
    </recommendedName>
</protein>
<dbReference type="SUPFAM" id="SSF55658">
    <property type="entry name" value="L9 N-domain-like"/>
    <property type="match status" value="1"/>
</dbReference>
<evidence type="ECO:0000313" key="3">
    <source>
        <dbReference type="EMBL" id="RSL93575.1"/>
    </source>
</evidence>
<dbReference type="InterPro" id="IPR011320">
    <property type="entry name" value="RNase_H1_N"/>
</dbReference>
<feature type="compositionally biased region" description="Gly residues" evidence="1">
    <location>
        <begin position="138"/>
        <end position="149"/>
    </location>
</feature>
<gene>
    <name evidence="3" type="ORF">CDV31_014650</name>
</gene>
<feature type="compositionally biased region" description="Low complexity" evidence="1">
    <location>
        <begin position="78"/>
        <end position="94"/>
    </location>
</feature>
<dbReference type="Gene3D" id="3.40.970.10">
    <property type="entry name" value="Ribonuclease H1, N-terminal domain"/>
    <property type="match status" value="1"/>
</dbReference>